<evidence type="ECO:0000313" key="9">
    <source>
        <dbReference type="Proteomes" id="UP000053593"/>
    </source>
</evidence>
<dbReference type="SUPFAM" id="SSF50129">
    <property type="entry name" value="GroES-like"/>
    <property type="match status" value="1"/>
</dbReference>
<evidence type="ECO:0000256" key="6">
    <source>
        <dbReference type="RuleBase" id="RU361277"/>
    </source>
</evidence>
<keyword evidence="3 6" id="KW-0479">Metal-binding</keyword>
<dbReference type="Pfam" id="PF08240">
    <property type="entry name" value="ADH_N"/>
    <property type="match status" value="1"/>
</dbReference>
<dbReference type="InterPro" id="IPR020843">
    <property type="entry name" value="ER"/>
</dbReference>
<dbReference type="PROSITE" id="PS00059">
    <property type="entry name" value="ADH_ZINC"/>
    <property type="match status" value="1"/>
</dbReference>
<gene>
    <name evidence="8" type="ORF">GYMLUDRAFT_43946</name>
</gene>
<dbReference type="Gene3D" id="3.90.180.10">
    <property type="entry name" value="Medium-chain alcohol dehydrogenases, catalytic domain"/>
    <property type="match status" value="1"/>
</dbReference>
<evidence type="ECO:0000256" key="3">
    <source>
        <dbReference type="ARBA" id="ARBA00022723"/>
    </source>
</evidence>
<reference evidence="8 9" key="1">
    <citation type="submission" date="2014-04" db="EMBL/GenBank/DDBJ databases">
        <title>Evolutionary Origins and Diversification of the Mycorrhizal Mutualists.</title>
        <authorList>
            <consortium name="DOE Joint Genome Institute"/>
            <consortium name="Mycorrhizal Genomics Consortium"/>
            <person name="Kohler A."/>
            <person name="Kuo A."/>
            <person name="Nagy L.G."/>
            <person name="Floudas D."/>
            <person name="Copeland A."/>
            <person name="Barry K.W."/>
            <person name="Cichocki N."/>
            <person name="Veneault-Fourrey C."/>
            <person name="LaButti K."/>
            <person name="Lindquist E.A."/>
            <person name="Lipzen A."/>
            <person name="Lundell T."/>
            <person name="Morin E."/>
            <person name="Murat C."/>
            <person name="Riley R."/>
            <person name="Ohm R."/>
            <person name="Sun H."/>
            <person name="Tunlid A."/>
            <person name="Henrissat B."/>
            <person name="Grigoriev I.V."/>
            <person name="Hibbett D.S."/>
            <person name="Martin F."/>
        </authorList>
    </citation>
    <scope>NUCLEOTIDE SEQUENCE [LARGE SCALE GENOMIC DNA]</scope>
    <source>
        <strain evidence="8 9">FD-317 M1</strain>
    </source>
</reference>
<dbReference type="Gene3D" id="3.40.50.720">
    <property type="entry name" value="NAD(P)-binding Rossmann-like Domain"/>
    <property type="match status" value="1"/>
</dbReference>
<accession>A0A0D0BX13</accession>
<keyword evidence="5" id="KW-0560">Oxidoreductase</keyword>
<dbReference type="SMART" id="SM00829">
    <property type="entry name" value="PKS_ER"/>
    <property type="match status" value="1"/>
</dbReference>
<evidence type="ECO:0000313" key="8">
    <source>
        <dbReference type="EMBL" id="KIK60201.1"/>
    </source>
</evidence>
<dbReference type="GO" id="GO:0008270">
    <property type="term" value="F:zinc ion binding"/>
    <property type="evidence" value="ECO:0007669"/>
    <property type="project" value="InterPro"/>
</dbReference>
<organism evidence="8 9">
    <name type="scientific">Collybiopsis luxurians FD-317 M1</name>
    <dbReference type="NCBI Taxonomy" id="944289"/>
    <lineage>
        <taxon>Eukaryota</taxon>
        <taxon>Fungi</taxon>
        <taxon>Dikarya</taxon>
        <taxon>Basidiomycota</taxon>
        <taxon>Agaricomycotina</taxon>
        <taxon>Agaricomycetes</taxon>
        <taxon>Agaricomycetidae</taxon>
        <taxon>Agaricales</taxon>
        <taxon>Marasmiineae</taxon>
        <taxon>Omphalotaceae</taxon>
        <taxon>Collybiopsis</taxon>
        <taxon>Collybiopsis luxurians</taxon>
    </lineage>
</organism>
<dbReference type="PANTHER" id="PTHR42940">
    <property type="entry name" value="ALCOHOL DEHYDROGENASE 1-RELATED"/>
    <property type="match status" value="1"/>
</dbReference>
<dbReference type="AlphaFoldDB" id="A0A0D0BX13"/>
<keyword evidence="4 6" id="KW-0862">Zinc</keyword>
<protein>
    <recommendedName>
        <fullName evidence="7">Enoyl reductase (ER) domain-containing protein</fullName>
    </recommendedName>
</protein>
<dbReference type="GO" id="GO:0005737">
    <property type="term" value="C:cytoplasm"/>
    <property type="evidence" value="ECO:0007669"/>
    <property type="project" value="TreeGrafter"/>
</dbReference>
<proteinExistence type="inferred from homology"/>
<dbReference type="InterPro" id="IPR002328">
    <property type="entry name" value="ADH_Zn_CS"/>
</dbReference>
<comment type="similarity">
    <text evidence="2 6">Belongs to the zinc-containing alcohol dehydrogenase family.</text>
</comment>
<evidence type="ECO:0000256" key="1">
    <source>
        <dbReference type="ARBA" id="ARBA00001947"/>
    </source>
</evidence>
<comment type="cofactor">
    <cofactor evidence="1 6">
        <name>Zn(2+)</name>
        <dbReference type="ChEBI" id="CHEBI:29105"/>
    </cofactor>
</comment>
<dbReference type="PANTHER" id="PTHR42940:SF8">
    <property type="entry name" value="VACUOLAR PROTEIN SORTING-ASSOCIATED PROTEIN 11"/>
    <property type="match status" value="1"/>
</dbReference>
<dbReference type="HOGENOM" id="CLU_026673_11_2_1"/>
<dbReference type="GO" id="GO:0004022">
    <property type="term" value="F:alcohol dehydrogenase (NAD+) activity"/>
    <property type="evidence" value="ECO:0007669"/>
    <property type="project" value="TreeGrafter"/>
</dbReference>
<keyword evidence="9" id="KW-1185">Reference proteome</keyword>
<dbReference type="CDD" id="cd08254">
    <property type="entry name" value="hydroxyacyl_CoA_DH"/>
    <property type="match status" value="1"/>
</dbReference>
<dbReference type="EMBL" id="KN834776">
    <property type="protein sequence ID" value="KIK60201.1"/>
    <property type="molecule type" value="Genomic_DNA"/>
</dbReference>
<evidence type="ECO:0000256" key="4">
    <source>
        <dbReference type="ARBA" id="ARBA00022833"/>
    </source>
</evidence>
<dbReference type="InterPro" id="IPR011032">
    <property type="entry name" value="GroES-like_sf"/>
</dbReference>
<sequence>MAFSSQTSDMKPTPILPEEMEAYRWYPGAKTLTQAKVAVPTPAEYEVLVKILAAGMCHSDLMFYEDTYKLGRTKPFTMGHEGAGEIIALGNSVPSLFPDLHLNQYIVIHSKNACYLPSCPECSIGADNLCTQHLPLGLGVDGAYAPFMVVPARNIVPVNATKEEIPPAVAAVATDAVLTSYHSLRDVKVGETVLIVGIGGLGTNALQIAKNVKGAQTVIACDNRGVALQAALEVGADYAVKPEELPSLLTSNKLVVDTACDFVGTGTTFKSILEHVRPGGTILLIGLGAPFVELPLIAAGRKEITIKSNFWGKKHELAEVLEILKSRRVTPVVEVRSLSEAAEVFEEMRNARLKGRVALVPN</sequence>
<dbReference type="Proteomes" id="UP000053593">
    <property type="component" value="Unassembled WGS sequence"/>
</dbReference>
<name>A0A0D0BX13_9AGAR</name>
<dbReference type="InterPro" id="IPR013154">
    <property type="entry name" value="ADH-like_N"/>
</dbReference>
<dbReference type="InterPro" id="IPR013149">
    <property type="entry name" value="ADH-like_C"/>
</dbReference>
<evidence type="ECO:0000256" key="2">
    <source>
        <dbReference type="ARBA" id="ARBA00008072"/>
    </source>
</evidence>
<dbReference type="OrthoDB" id="1879366at2759"/>
<feature type="domain" description="Enoyl reductase (ER)" evidence="7">
    <location>
        <begin position="28"/>
        <end position="359"/>
    </location>
</feature>
<dbReference type="SUPFAM" id="SSF51735">
    <property type="entry name" value="NAD(P)-binding Rossmann-fold domains"/>
    <property type="match status" value="1"/>
</dbReference>
<evidence type="ECO:0000259" key="7">
    <source>
        <dbReference type="SMART" id="SM00829"/>
    </source>
</evidence>
<dbReference type="Pfam" id="PF00107">
    <property type="entry name" value="ADH_zinc_N"/>
    <property type="match status" value="1"/>
</dbReference>
<dbReference type="InterPro" id="IPR036291">
    <property type="entry name" value="NAD(P)-bd_dom_sf"/>
</dbReference>
<evidence type="ECO:0000256" key="5">
    <source>
        <dbReference type="ARBA" id="ARBA00023002"/>
    </source>
</evidence>